<dbReference type="KEGG" id="barh:WN72_15310"/>
<evidence type="ECO:0000256" key="1">
    <source>
        <dbReference type="SAM" id="MobiDB-lite"/>
    </source>
</evidence>
<dbReference type="PANTHER" id="PTHR33164:SF57">
    <property type="entry name" value="MARR-FAMILY TRANSCRIPTIONAL REGULATOR"/>
    <property type="match status" value="1"/>
</dbReference>
<evidence type="ECO:0000313" key="3">
    <source>
        <dbReference type="EMBL" id="QOZ67517.1"/>
    </source>
</evidence>
<dbReference type="InterPro" id="IPR000835">
    <property type="entry name" value="HTH_MarR-typ"/>
</dbReference>
<dbReference type="SMART" id="SM00347">
    <property type="entry name" value="HTH_MARR"/>
    <property type="match status" value="1"/>
</dbReference>
<dbReference type="SUPFAM" id="SSF46785">
    <property type="entry name" value="Winged helix' DNA-binding domain"/>
    <property type="match status" value="1"/>
</dbReference>
<sequence length="253" mass="28112">MLLERNLALHGVVPSALLSALTKQSIGRKYLSMRKLHLQIIEMQILPMRRSALIPGGALLPGHKPGPKLMYRFSNSLPYLLARLGVRMGDLFTRVIRHEKLTLPMYRVLAALSEQGHPLRLGEIAELTSAEVSTLSRIVAEMSRAGLLTRDRPENDQRSLQVALTSKGAELAGRLMPLAAYYEEVVTGSMSAKEAAELKRVLVELYHNIDRLEQEVEAGLITVAPPVRSKDVRDERAEIRAKASPPRGKTSRK</sequence>
<reference evidence="3 4" key="1">
    <citation type="submission" date="2018-06" db="EMBL/GenBank/DDBJ databases">
        <title>Comparative genomics of Bradyrhizobium nodulating Arachidis hypogaea.</title>
        <authorList>
            <person name="Li Y."/>
        </authorList>
    </citation>
    <scope>NUCLEOTIDE SEQUENCE [LARGE SCALE GENOMIC DNA]</scope>
    <source>
        <strain evidence="3 4">CCBAU 051107</strain>
    </source>
</reference>
<proteinExistence type="predicted"/>
<gene>
    <name evidence="3" type="ORF">WN72_15310</name>
</gene>
<dbReference type="InterPro" id="IPR036388">
    <property type="entry name" value="WH-like_DNA-bd_sf"/>
</dbReference>
<name>A0AAE7NM89_9BRAD</name>
<organism evidence="3 4">
    <name type="scientific">Bradyrhizobium arachidis</name>
    <dbReference type="NCBI Taxonomy" id="858423"/>
    <lineage>
        <taxon>Bacteria</taxon>
        <taxon>Pseudomonadati</taxon>
        <taxon>Pseudomonadota</taxon>
        <taxon>Alphaproteobacteria</taxon>
        <taxon>Hyphomicrobiales</taxon>
        <taxon>Nitrobacteraceae</taxon>
        <taxon>Bradyrhizobium</taxon>
    </lineage>
</organism>
<dbReference type="PROSITE" id="PS50995">
    <property type="entry name" value="HTH_MARR_2"/>
    <property type="match status" value="1"/>
</dbReference>
<dbReference type="PRINTS" id="PR00598">
    <property type="entry name" value="HTHMARR"/>
</dbReference>
<dbReference type="PANTHER" id="PTHR33164">
    <property type="entry name" value="TRANSCRIPTIONAL REGULATOR, MARR FAMILY"/>
    <property type="match status" value="1"/>
</dbReference>
<dbReference type="Gene3D" id="1.10.10.10">
    <property type="entry name" value="Winged helix-like DNA-binding domain superfamily/Winged helix DNA-binding domain"/>
    <property type="match status" value="1"/>
</dbReference>
<dbReference type="InterPro" id="IPR039422">
    <property type="entry name" value="MarR/SlyA-like"/>
</dbReference>
<dbReference type="GO" id="GO:0006950">
    <property type="term" value="P:response to stress"/>
    <property type="evidence" value="ECO:0007669"/>
    <property type="project" value="TreeGrafter"/>
</dbReference>
<dbReference type="InterPro" id="IPR036390">
    <property type="entry name" value="WH_DNA-bd_sf"/>
</dbReference>
<evidence type="ECO:0000259" key="2">
    <source>
        <dbReference type="PROSITE" id="PS50995"/>
    </source>
</evidence>
<protein>
    <submittedName>
        <fullName evidence="3">MarR family transcriptional regulator</fullName>
    </submittedName>
</protein>
<feature type="domain" description="HTH marR-type" evidence="2">
    <location>
        <begin position="74"/>
        <end position="207"/>
    </location>
</feature>
<accession>A0AAE7NM89</accession>
<dbReference type="GO" id="GO:0003700">
    <property type="term" value="F:DNA-binding transcription factor activity"/>
    <property type="evidence" value="ECO:0007669"/>
    <property type="project" value="InterPro"/>
</dbReference>
<dbReference type="AlphaFoldDB" id="A0AAE7NM89"/>
<dbReference type="EMBL" id="CP030050">
    <property type="protein sequence ID" value="QOZ67517.1"/>
    <property type="molecule type" value="Genomic_DNA"/>
</dbReference>
<dbReference type="Proteomes" id="UP000594015">
    <property type="component" value="Chromosome"/>
</dbReference>
<dbReference type="Pfam" id="PF01047">
    <property type="entry name" value="MarR"/>
    <property type="match status" value="1"/>
</dbReference>
<evidence type="ECO:0000313" key="4">
    <source>
        <dbReference type="Proteomes" id="UP000594015"/>
    </source>
</evidence>
<feature type="compositionally biased region" description="Basic and acidic residues" evidence="1">
    <location>
        <begin position="228"/>
        <end position="241"/>
    </location>
</feature>
<feature type="region of interest" description="Disordered" evidence="1">
    <location>
        <begin position="227"/>
        <end position="253"/>
    </location>
</feature>